<dbReference type="InterPro" id="IPR001646">
    <property type="entry name" value="5peptide_repeat"/>
</dbReference>
<organism evidence="3 4">
    <name type="scientific">Thiorhodovibrio winogradskyi</name>
    <dbReference type="NCBI Taxonomy" id="77007"/>
    <lineage>
        <taxon>Bacteria</taxon>
        <taxon>Pseudomonadati</taxon>
        <taxon>Pseudomonadota</taxon>
        <taxon>Gammaproteobacteria</taxon>
        <taxon>Chromatiales</taxon>
        <taxon>Chromatiaceae</taxon>
        <taxon>Thiorhodovibrio</taxon>
    </lineage>
</organism>
<dbReference type="PANTHER" id="PTHR14136:SF17">
    <property type="entry name" value="BTB_POZ DOMAIN-CONTAINING PROTEIN KCTD9"/>
    <property type="match status" value="1"/>
</dbReference>
<dbReference type="SUPFAM" id="SSF141571">
    <property type="entry name" value="Pentapeptide repeat-like"/>
    <property type="match status" value="3"/>
</dbReference>
<proteinExistence type="predicted"/>
<accession>A0ABZ0S9U0</accession>
<dbReference type="RefSeq" id="WP_328987802.1">
    <property type="nucleotide sequence ID" value="NZ_CP121472.1"/>
</dbReference>
<dbReference type="Pfam" id="PF09937">
    <property type="entry name" value="DUF2169"/>
    <property type="match status" value="1"/>
</dbReference>
<dbReference type="InterPro" id="IPR051082">
    <property type="entry name" value="Pentapeptide-BTB/POZ_domain"/>
</dbReference>
<keyword evidence="4" id="KW-1185">Reference proteome</keyword>
<feature type="region of interest" description="Disordered" evidence="1">
    <location>
        <begin position="518"/>
        <end position="559"/>
    </location>
</feature>
<protein>
    <submittedName>
        <fullName evidence="3">Type III effector pipB2</fullName>
    </submittedName>
</protein>
<sequence length="860" mass="92253">MKVIKPDHLSLLPTIDAIAGESRLVLSLFAGFPLSAARDAHGQPALMEEADIWQALATALGEGDVFDAGRPKPRAEFLVQGACVPPKPIEICPVRVRVGQVVKELMVFGERFREGALGLPGQPEPFQRIPLSWQSTFGGAKMPANPFGKGRDLDASGRRPLPNVILAAEHPLSPGRDPSPASLQAVPVWWPSRSKHLGSFNARWLAAGGRELPMTTNPLVHMSASPDQWMEGFLTGDEDFELTHLHPSRPIISGTLPGLRTRAFVASPGKQPDQLREVETVADTLWFLPELDIGIICYRGILMIEDEDADDIGYVILGQESLAVAPLPADHYLEQARAALFPPDEEPFASQDARQPDQSPAAEPGASPPTEPPVESPAMADFHAEMARIQSESREMLAKMGYNQEQMAELVQKYEAQAKEMAKSLPDKSLPDKSLEEMLEEARIQTQAFTAKQCVTPEESLAAAQRHQPQPPSLEEIDAMLTKGQITPEAAGQMREAHAALAGFLAFLATMGAEKPIASSANQSAPRDGSTREGDLGQDETTSDPAGRDLSGRDFSGQDLSGRDFSGALLERARFDGANLSGALFTESVLTEAVFTRACCAGAVFAQADAWRANFQEADLSGADLAEADFTSGNFAGANLSQAKGSRAGFHQARMTGIQASQSRFPDADFSRADLTDALLEQADLSNADFDQAVLRGANLAQARAVNARFGGADLSGSVLAQALLRESRADAETSFRDADLRDSQAERAQWSGADLTATNLERATLTGADLSRARLSGAKLARSLAKNADFSKAVLDQADMRLANLMEASFALASLREARLTGANCFAADLRKTVLGGADLDQANLKRTLLDLEMLDALA</sequence>
<dbReference type="InterPro" id="IPR018683">
    <property type="entry name" value="DUF2169"/>
</dbReference>
<evidence type="ECO:0000313" key="4">
    <source>
        <dbReference type="Proteomes" id="UP001432180"/>
    </source>
</evidence>
<gene>
    <name evidence="3" type="primary">pipB2_5</name>
    <name evidence="3" type="ORF">Thiowin_02280</name>
</gene>
<feature type="compositionally biased region" description="Pro residues" evidence="1">
    <location>
        <begin position="366"/>
        <end position="375"/>
    </location>
</feature>
<dbReference type="Pfam" id="PF00805">
    <property type="entry name" value="Pentapeptide"/>
    <property type="match status" value="5"/>
</dbReference>
<name>A0ABZ0S9U0_9GAMM</name>
<reference evidence="3 4" key="1">
    <citation type="journal article" date="2023" name="Microorganisms">
        <title>Thiorhodovibrio frisius and Trv. litoralis spp. nov., Two Novel Members from a Clade of Fastidious Purple Sulfur Bacteria That Exhibit Unique Red-Shifted Light-Harvesting Capabilities.</title>
        <authorList>
            <person name="Methner A."/>
            <person name="Kuzyk S.B."/>
            <person name="Petersen J."/>
            <person name="Bauer S."/>
            <person name="Brinkmann H."/>
            <person name="Sichau K."/>
            <person name="Wanner G."/>
            <person name="Wolf J."/>
            <person name="Neumann-Schaal M."/>
            <person name="Henke P."/>
            <person name="Tank M."/>
            <person name="Sproer C."/>
            <person name="Bunk B."/>
            <person name="Overmann J."/>
        </authorList>
    </citation>
    <scope>NUCLEOTIDE SEQUENCE [LARGE SCALE GENOMIC DNA]</scope>
    <source>
        <strain evidence="3 4">DSM 6702</strain>
    </source>
</reference>
<evidence type="ECO:0000313" key="3">
    <source>
        <dbReference type="EMBL" id="WPL17284.1"/>
    </source>
</evidence>
<dbReference type="EMBL" id="CP121472">
    <property type="protein sequence ID" value="WPL17284.1"/>
    <property type="molecule type" value="Genomic_DNA"/>
</dbReference>
<evidence type="ECO:0000256" key="1">
    <source>
        <dbReference type="SAM" id="MobiDB-lite"/>
    </source>
</evidence>
<dbReference type="Gene3D" id="2.160.20.80">
    <property type="entry name" value="E3 ubiquitin-protein ligase SopA"/>
    <property type="match status" value="3"/>
</dbReference>
<dbReference type="PANTHER" id="PTHR14136">
    <property type="entry name" value="BTB_POZ DOMAIN-CONTAINING PROTEIN KCTD9"/>
    <property type="match status" value="1"/>
</dbReference>
<feature type="region of interest" description="Disordered" evidence="1">
    <location>
        <begin position="346"/>
        <end position="377"/>
    </location>
</feature>
<dbReference type="Proteomes" id="UP001432180">
    <property type="component" value="Chromosome"/>
</dbReference>
<evidence type="ECO:0000259" key="2">
    <source>
        <dbReference type="Pfam" id="PF09937"/>
    </source>
</evidence>
<feature type="domain" description="DUF2169" evidence="2">
    <location>
        <begin position="20"/>
        <end position="299"/>
    </location>
</feature>